<dbReference type="PROSITE" id="PS00217">
    <property type="entry name" value="SUGAR_TRANSPORT_2"/>
    <property type="match status" value="1"/>
</dbReference>
<dbReference type="PANTHER" id="PTHR23537">
    <property type="match status" value="1"/>
</dbReference>
<feature type="transmembrane region" description="Helical" evidence="6">
    <location>
        <begin position="347"/>
        <end position="365"/>
    </location>
</feature>
<feature type="transmembrane region" description="Helical" evidence="6">
    <location>
        <begin position="195"/>
        <end position="218"/>
    </location>
</feature>
<dbReference type="AlphaFoldDB" id="A0A1H9RHN1"/>
<dbReference type="EMBL" id="FOFR01000014">
    <property type="protein sequence ID" value="SER72147.1"/>
    <property type="molecule type" value="Genomic_DNA"/>
</dbReference>
<comment type="subcellular location">
    <subcellularLocation>
        <location evidence="1">Membrane</location>
        <topology evidence="1">Multi-pass membrane protein</topology>
    </subcellularLocation>
</comment>
<dbReference type="Gene3D" id="1.20.1250.20">
    <property type="entry name" value="MFS general substrate transporter like domains"/>
    <property type="match status" value="1"/>
</dbReference>
<dbReference type="GO" id="GO:0005886">
    <property type="term" value="C:plasma membrane"/>
    <property type="evidence" value="ECO:0007669"/>
    <property type="project" value="TreeGrafter"/>
</dbReference>
<evidence type="ECO:0000256" key="1">
    <source>
        <dbReference type="ARBA" id="ARBA00004141"/>
    </source>
</evidence>
<feature type="transmembrane region" description="Helical" evidence="6">
    <location>
        <begin position="323"/>
        <end position="341"/>
    </location>
</feature>
<dbReference type="InterPro" id="IPR010645">
    <property type="entry name" value="MFS_4"/>
</dbReference>
<keyword evidence="4 6" id="KW-0472">Membrane</keyword>
<gene>
    <name evidence="7" type="ORF">SAMN05216188_114152</name>
</gene>
<feature type="transmembrane region" description="Helical" evidence="6">
    <location>
        <begin position="163"/>
        <end position="183"/>
    </location>
</feature>
<feature type="region of interest" description="Disordered" evidence="5">
    <location>
        <begin position="373"/>
        <end position="400"/>
    </location>
</feature>
<dbReference type="SUPFAM" id="SSF103473">
    <property type="entry name" value="MFS general substrate transporter"/>
    <property type="match status" value="1"/>
</dbReference>
<keyword evidence="2 6" id="KW-0812">Transmembrane</keyword>
<sequence length="400" mass="39623">MDERVRGRWWLTAATGAGVIALCYGFARYAYGLFVPRFSETFGLTTVAVGVLGGLSTAGYGIGLLVSARTAMRAARGTVLGSAALAALGLGLMALPAGVAVFGAGLVLAGAGAGLVSPGVAQLIGETTGSRVRTRAQTWANTGTGLGLAASAFTPLLAFGWPAIWSVFAALGVAMTAIAWWTLPRPGAGSLPAPEALHGLAPLLVNSVLIGITSAPYWTFSSSRLTEAGLGPVATTWCWFTIGAAGLLGGLAGRAAERFGLRAANLGAWTLAAGGTALLGLPDPGVAGALVSSALFGATYMALTGLCIVWAARLFPARPARGVVWSFAGLGAGQTVASPLAGAAATGIGLAAVFGLTGLAALLAWSQLRPRLAPPPPADAGRGGSPDQTGSSRCPAGSAG</sequence>
<feature type="transmembrane region" description="Helical" evidence="6">
    <location>
        <begin position="230"/>
        <end position="251"/>
    </location>
</feature>
<evidence type="ECO:0000256" key="4">
    <source>
        <dbReference type="ARBA" id="ARBA00023136"/>
    </source>
</evidence>
<name>A0A1H9RHN1_9PSEU</name>
<feature type="transmembrane region" description="Helical" evidence="6">
    <location>
        <begin position="136"/>
        <end position="157"/>
    </location>
</feature>
<keyword evidence="8" id="KW-1185">Reference proteome</keyword>
<feature type="transmembrane region" description="Helical" evidence="6">
    <location>
        <begin position="263"/>
        <end position="281"/>
    </location>
</feature>
<feature type="transmembrane region" description="Helical" evidence="6">
    <location>
        <begin position="42"/>
        <end position="66"/>
    </location>
</feature>
<evidence type="ECO:0000256" key="3">
    <source>
        <dbReference type="ARBA" id="ARBA00022989"/>
    </source>
</evidence>
<proteinExistence type="predicted"/>
<feature type="transmembrane region" description="Helical" evidence="6">
    <location>
        <begin position="9"/>
        <end position="30"/>
    </location>
</feature>
<accession>A0A1H9RHN1</accession>
<dbReference type="Pfam" id="PF07690">
    <property type="entry name" value="MFS_1"/>
    <property type="match status" value="1"/>
</dbReference>
<dbReference type="Proteomes" id="UP000199352">
    <property type="component" value="Unassembled WGS sequence"/>
</dbReference>
<dbReference type="GO" id="GO:0022857">
    <property type="term" value="F:transmembrane transporter activity"/>
    <property type="evidence" value="ECO:0007669"/>
    <property type="project" value="InterPro"/>
</dbReference>
<reference evidence="8" key="1">
    <citation type="submission" date="2016-10" db="EMBL/GenBank/DDBJ databases">
        <authorList>
            <person name="Varghese N."/>
            <person name="Submissions S."/>
        </authorList>
    </citation>
    <scope>NUCLEOTIDE SEQUENCE [LARGE SCALE GENOMIC DNA]</scope>
    <source>
        <strain evidence="8">CGMCC 4.3525</strain>
    </source>
</reference>
<evidence type="ECO:0000256" key="6">
    <source>
        <dbReference type="SAM" id="Phobius"/>
    </source>
</evidence>
<dbReference type="STRING" id="402600.SAMN05216188_114152"/>
<dbReference type="InterPro" id="IPR036259">
    <property type="entry name" value="MFS_trans_sf"/>
</dbReference>
<dbReference type="InterPro" id="IPR011701">
    <property type="entry name" value="MFS"/>
</dbReference>
<evidence type="ECO:0000256" key="2">
    <source>
        <dbReference type="ARBA" id="ARBA00022692"/>
    </source>
</evidence>
<dbReference type="OrthoDB" id="2957247at2"/>
<evidence type="ECO:0000256" key="5">
    <source>
        <dbReference type="SAM" id="MobiDB-lite"/>
    </source>
</evidence>
<dbReference type="InterPro" id="IPR005829">
    <property type="entry name" value="Sugar_transporter_CS"/>
</dbReference>
<feature type="transmembrane region" description="Helical" evidence="6">
    <location>
        <begin position="101"/>
        <end position="124"/>
    </location>
</feature>
<evidence type="ECO:0000313" key="8">
    <source>
        <dbReference type="Proteomes" id="UP000199352"/>
    </source>
</evidence>
<feature type="transmembrane region" description="Helical" evidence="6">
    <location>
        <begin position="287"/>
        <end position="311"/>
    </location>
</feature>
<protein>
    <submittedName>
        <fullName evidence="7">Predicted arabinose efflux permease, MFS family</fullName>
    </submittedName>
</protein>
<dbReference type="PANTHER" id="PTHR23537:SF1">
    <property type="entry name" value="SUGAR TRANSPORTER"/>
    <property type="match status" value="1"/>
</dbReference>
<organism evidence="7 8">
    <name type="scientific">Lentzea xinjiangensis</name>
    <dbReference type="NCBI Taxonomy" id="402600"/>
    <lineage>
        <taxon>Bacteria</taxon>
        <taxon>Bacillati</taxon>
        <taxon>Actinomycetota</taxon>
        <taxon>Actinomycetes</taxon>
        <taxon>Pseudonocardiales</taxon>
        <taxon>Pseudonocardiaceae</taxon>
        <taxon>Lentzea</taxon>
    </lineage>
</organism>
<keyword evidence="3 6" id="KW-1133">Transmembrane helix</keyword>
<evidence type="ECO:0000313" key="7">
    <source>
        <dbReference type="EMBL" id="SER72147.1"/>
    </source>
</evidence>
<feature type="transmembrane region" description="Helical" evidence="6">
    <location>
        <begin position="78"/>
        <end position="95"/>
    </location>
</feature>
<dbReference type="RefSeq" id="WP_089955623.1">
    <property type="nucleotide sequence ID" value="NZ_FOFR01000014.1"/>
</dbReference>